<dbReference type="Proteomes" id="UP001150062">
    <property type="component" value="Unassembled WGS sequence"/>
</dbReference>
<protein>
    <submittedName>
        <fullName evidence="3">Ran-binding protein 9/10</fullName>
    </submittedName>
</protein>
<dbReference type="Gene3D" id="2.60.120.920">
    <property type="match status" value="1"/>
</dbReference>
<organism evidence="3 4">
    <name type="scientific">Anaeramoeba flamelloides</name>
    <dbReference type="NCBI Taxonomy" id="1746091"/>
    <lineage>
        <taxon>Eukaryota</taxon>
        <taxon>Metamonada</taxon>
        <taxon>Anaeramoebidae</taxon>
        <taxon>Anaeramoeba</taxon>
    </lineage>
</organism>
<proteinExistence type="predicted"/>
<comment type="caution">
    <text evidence="3">The sequence shown here is derived from an EMBL/GenBank/DDBJ whole genome shotgun (WGS) entry which is preliminary data.</text>
</comment>
<dbReference type="Pfam" id="PF10607">
    <property type="entry name" value="CTLH"/>
    <property type="match status" value="1"/>
</dbReference>
<dbReference type="InterPro" id="IPR001870">
    <property type="entry name" value="B30.2/SPRY"/>
</dbReference>
<dbReference type="InterPro" id="IPR013320">
    <property type="entry name" value="ConA-like_dom_sf"/>
</dbReference>
<evidence type="ECO:0000313" key="3">
    <source>
        <dbReference type="EMBL" id="KAJ6248188.1"/>
    </source>
</evidence>
<evidence type="ECO:0000259" key="1">
    <source>
        <dbReference type="PROSITE" id="PS50188"/>
    </source>
</evidence>
<dbReference type="SMART" id="SM00449">
    <property type="entry name" value="SPRY"/>
    <property type="match status" value="1"/>
</dbReference>
<sequence length="464" mass="53779">MDFLMKKEFDLQCLDCPPLPSCWNYYDRDSFCDIKNQGLTVFYRGNGQSDEEASSIRSDFQIPYYCSIYYYEVEIINSGEYGYIGIGLSQEQSNLKNLPGWENSIGFHGDDGDLYYCSGEGYSYHQDGYTEGDVIGVCYNLMKQTIFFVKNGEKLKEIRNIKYHKCSYPTVGFRSKGEVIHANFGQKKFRYDLQSYIDEQKRQIQEQIAKKYISDKSLLFSLVLSHLICQGNEKTLKILLKESEFFSTTTTTTKMTKESELISKKNPNYPFTSLSKEKMDYIFKRMKQRKKIKNNILEGNIECAKIKILKYCKDFQKKDKALWYELKKQEFIELIRNGKGSIDQQILQFGRELFQYSENELNNTDRDLWDVLSLVLYPNTSSSSSSSPSSSSSSPLTNHLFENQRREKLSNLIQQSLLTIDQLSSTSPINKMISYFANLKNQSIKSNKVGFIGLLNIKKIIGIK</sequence>
<name>A0ABQ8YUA5_9EUKA</name>
<dbReference type="PROSITE" id="PS50188">
    <property type="entry name" value="B302_SPRY"/>
    <property type="match status" value="1"/>
</dbReference>
<dbReference type="SUPFAM" id="SSF49899">
    <property type="entry name" value="Concanavalin A-like lectins/glucanases"/>
    <property type="match status" value="1"/>
</dbReference>
<dbReference type="PROSITE" id="PS50897">
    <property type="entry name" value="CTLH"/>
    <property type="match status" value="1"/>
</dbReference>
<evidence type="ECO:0000313" key="4">
    <source>
        <dbReference type="Proteomes" id="UP001150062"/>
    </source>
</evidence>
<feature type="domain" description="B30.2/SPRY" evidence="1">
    <location>
        <begin position="1"/>
        <end position="189"/>
    </location>
</feature>
<dbReference type="InterPro" id="IPR006595">
    <property type="entry name" value="CTLH_C"/>
</dbReference>
<dbReference type="InterPro" id="IPR050618">
    <property type="entry name" value="Ubq-SigPath_Reg"/>
</dbReference>
<reference evidence="3" key="1">
    <citation type="submission" date="2022-08" db="EMBL/GenBank/DDBJ databases">
        <title>Novel sulfate-reducing endosymbionts in the free-living metamonad Anaeramoeba.</title>
        <authorList>
            <person name="Jerlstrom-Hultqvist J."/>
            <person name="Cepicka I."/>
            <person name="Gallot-Lavallee L."/>
            <person name="Salas-Leiva D."/>
            <person name="Curtis B.A."/>
            <person name="Zahonova K."/>
            <person name="Pipaliya S."/>
            <person name="Dacks J."/>
            <person name="Roger A.J."/>
        </authorList>
    </citation>
    <scope>NUCLEOTIDE SEQUENCE</scope>
    <source>
        <strain evidence="3">Schooner1</strain>
    </source>
</reference>
<dbReference type="EMBL" id="JAOAOG010000116">
    <property type="protein sequence ID" value="KAJ6248188.1"/>
    <property type="molecule type" value="Genomic_DNA"/>
</dbReference>
<gene>
    <name evidence="3" type="ORF">M0813_17850</name>
</gene>
<dbReference type="InterPro" id="IPR043136">
    <property type="entry name" value="B30.2/SPRY_sf"/>
</dbReference>
<dbReference type="PANTHER" id="PTHR12864">
    <property type="entry name" value="RAN BINDING PROTEIN 9-RELATED"/>
    <property type="match status" value="1"/>
</dbReference>
<feature type="domain" description="CTLH" evidence="2">
    <location>
        <begin position="285"/>
        <end position="342"/>
    </location>
</feature>
<dbReference type="InterPro" id="IPR024964">
    <property type="entry name" value="CTLH/CRA"/>
</dbReference>
<dbReference type="Pfam" id="PF00622">
    <property type="entry name" value="SPRY"/>
    <property type="match status" value="1"/>
</dbReference>
<dbReference type="InterPro" id="IPR003877">
    <property type="entry name" value="SPRY_dom"/>
</dbReference>
<evidence type="ECO:0000259" key="2">
    <source>
        <dbReference type="PROSITE" id="PS50897"/>
    </source>
</evidence>
<accession>A0ABQ8YUA5</accession>
<keyword evidence="4" id="KW-1185">Reference proteome</keyword>